<evidence type="ECO:0000256" key="7">
    <source>
        <dbReference type="ARBA" id="ARBA00047899"/>
    </source>
</evidence>
<evidence type="ECO:0000259" key="12">
    <source>
        <dbReference type="PROSITE" id="PS51178"/>
    </source>
</evidence>
<dbReference type="FunFam" id="3.30.200.20:FF:000035">
    <property type="entry name" value="Serine/threonine protein kinase Stk1"/>
    <property type="match status" value="1"/>
</dbReference>
<protein>
    <recommendedName>
        <fullName evidence="1">non-specific serine/threonine protein kinase</fullName>
        <ecNumber evidence="1">2.7.11.1</ecNumber>
    </recommendedName>
</protein>
<evidence type="ECO:0000256" key="6">
    <source>
        <dbReference type="ARBA" id="ARBA00022840"/>
    </source>
</evidence>
<evidence type="ECO:0000313" key="14">
    <source>
        <dbReference type="Proteomes" id="UP000014387"/>
    </source>
</evidence>
<dbReference type="PROSITE" id="PS51178">
    <property type="entry name" value="PASTA"/>
    <property type="match status" value="4"/>
</dbReference>
<feature type="region of interest" description="Disordered" evidence="9">
    <location>
        <begin position="22"/>
        <end position="110"/>
    </location>
</feature>
<dbReference type="GO" id="GO:0005524">
    <property type="term" value="F:ATP binding"/>
    <property type="evidence" value="ECO:0007669"/>
    <property type="project" value="UniProtKB-KW"/>
</dbReference>
<dbReference type="Gene3D" id="3.30.200.20">
    <property type="entry name" value="Phosphorylase Kinase, domain 1"/>
    <property type="match status" value="1"/>
</dbReference>
<dbReference type="InterPro" id="IPR000719">
    <property type="entry name" value="Prot_kinase_dom"/>
</dbReference>
<feature type="compositionally biased region" description="Basic and acidic residues" evidence="9">
    <location>
        <begin position="57"/>
        <end position="90"/>
    </location>
</feature>
<comment type="caution">
    <text evidence="13">The sequence shown here is derived from an EMBL/GenBank/DDBJ whole genome shotgun (WGS) entry which is preliminary data.</text>
</comment>
<dbReference type="PROSITE" id="PS50011">
    <property type="entry name" value="PROTEIN_KINASE_DOM"/>
    <property type="match status" value="1"/>
</dbReference>
<dbReference type="CDD" id="cd14014">
    <property type="entry name" value="STKc_PknB_like"/>
    <property type="match status" value="1"/>
</dbReference>
<keyword evidence="6" id="KW-0067">ATP-binding</keyword>
<evidence type="ECO:0000259" key="11">
    <source>
        <dbReference type="PROSITE" id="PS50011"/>
    </source>
</evidence>
<dbReference type="NCBIfam" id="NF033483">
    <property type="entry name" value="PknB_PASTA_kin"/>
    <property type="match status" value="1"/>
</dbReference>
<feature type="domain" description="Protein kinase" evidence="11">
    <location>
        <begin position="124"/>
        <end position="381"/>
    </location>
</feature>
<feature type="domain" description="PASTA" evidence="12">
    <location>
        <begin position="537"/>
        <end position="604"/>
    </location>
</feature>
<accession>A0A9W5VW07</accession>
<dbReference type="EC" id="2.7.11.1" evidence="1"/>
<dbReference type="Proteomes" id="UP000014387">
    <property type="component" value="Unassembled WGS sequence"/>
</dbReference>
<dbReference type="SMART" id="SM00220">
    <property type="entry name" value="S_TKc"/>
    <property type="match status" value="1"/>
</dbReference>
<feature type="domain" description="PASTA" evidence="12">
    <location>
        <begin position="672"/>
        <end position="734"/>
    </location>
</feature>
<dbReference type="PROSITE" id="PS00108">
    <property type="entry name" value="PROTEIN_KINASE_ST"/>
    <property type="match status" value="1"/>
</dbReference>
<evidence type="ECO:0000313" key="13">
    <source>
        <dbReference type="EMBL" id="EPD30380.1"/>
    </source>
</evidence>
<keyword evidence="10" id="KW-0812">Transmembrane</keyword>
<dbReference type="CDD" id="cd06577">
    <property type="entry name" value="PASTA_pknB"/>
    <property type="match status" value="4"/>
</dbReference>
<keyword evidence="10" id="KW-1133">Transmembrane helix</keyword>
<dbReference type="Pfam" id="PF00069">
    <property type="entry name" value="Pkinase"/>
    <property type="match status" value="1"/>
</dbReference>
<keyword evidence="2" id="KW-0723">Serine/threonine-protein kinase</keyword>
<dbReference type="FunFam" id="1.10.510.10:FF:000021">
    <property type="entry name" value="Serine/threonine protein kinase"/>
    <property type="match status" value="1"/>
</dbReference>
<feature type="transmembrane region" description="Helical" evidence="10">
    <location>
        <begin position="443"/>
        <end position="466"/>
    </location>
</feature>
<evidence type="ECO:0000256" key="1">
    <source>
        <dbReference type="ARBA" id="ARBA00012513"/>
    </source>
</evidence>
<evidence type="ECO:0000256" key="5">
    <source>
        <dbReference type="ARBA" id="ARBA00022777"/>
    </source>
</evidence>
<evidence type="ECO:0000256" key="4">
    <source>
        <dbReference type="ARBA" id="ARBA00022741"/>
    </source>
</evidence>
<dbReference type="Pfam" id="PF03793">
    <property type="entry name" value="PASTA"/>
    <property type="match status" value="4"/>
</dbReference>
<dbReference type="AlphaFoldDB" id="A0A9W5VW07"/>
<evidence type="ECO:0000256" key="10">
    <source>
        <dbReference type="SAM" id="Phobius"/>
    </source>
</evidence>
<dbReference type="Gene3D" id="1.10.510.10">
    <property type="entry name" value="Transferase(Phosphotransferase) domain 1"/>
    <property type="match status" value="1"/>
</dbReference>
<dbReference type="PANTHER" id="PTHR43289:SF34">
    <property type="entry name" value="SERINE_THREONINE-PROTEIN KINASE YBDM-RELATED"/>
    <property type="match status" value="1"/>
</dbReference>
<sequence length="734" mass="79017">MFNICGLYTYNRGVGLFRNWREQAGDDNPDMPPPPAPGLEDDAQPGSEPPSDLAEDDAAREAKSPTGEHRQDSSSKDEAREEDHVTKKQSDDDDQTDEPPKSAAQDSASKLTDPLVGMVLDERYKIERLLARGGMATVYVAYDNRLERPVAIKVMHPHLAQSADYVNRFRKEARSAARIIHPAVVTVFDQGIIEGSGYLVMELVHGSNLRTLLNEEGALTLDRCLAVTETVLQALSAAHRGGVIHRDIKPENVLVPNDGNLKVADFGLAGAVSDVSAASTGSVMGTVAYLAPELAAGEHADARSDLFSVGIMLYEILTGHTPFEDLSVYQIVKTYAEKDIPPPSARESWIPSEVDDFVCSLTARDRNDRPQSAGEALETLVRIRSQLPESLLARKADVSPKVTAETTHKIQLRGETVALPIPASKPTTSVRTMPATPKKSKRAPLIIATIITLLVAAGSGFTWWWFEYGPGSYIDVPAIAGANLKDGTAKLDALDIQSVVEEKFDDVVPAGIIIDTRPSADERVHKAGVVTILLSKGVEMVEVPDLTNATSEELDKLLKGAKLTRGDTSEAYDEEVEKGRIISQSIPAGESVKHDTTVDVVISKGREPIKVPKVIGLPSAEASQLLSDAGLQVQTSEEFSDEVEKGVVISQTPVADEILHLADPVSIVISKGPETVTIPNVIRMSEAEAKAALEELGLVVNVDRVFMLVDMVATVNPGVGTEVKVGSTVTIRVV</sequence>
<organism evidence="13 14">
    <name type="scientific">Gleimia europaea ACS-120-V-Col10b</name>
    <dbReference type="NCBI Taxonomy" id="883069"/>
    <lineage>
        <taxon>Bacteria</taxon>
        <taxon>Bacillati</taxon>
        <taxon>Actinomycetota</taxon>
        <taxon>Actinomycetes</taxon>
        <taxon>Actinomycetales</taxon>
        <taxon>Actinomycetaceae</taxon>
        <taxon>Gleimia</taxon>
    </lineage>
</organism>
<keyword evidence="14" id="KW-1185">Reference proteome</keyword>
<evidence type="ECO:0000256" key="2">
    <source>
        <dbReference type="ARBA" id="ARBA00022527"/>
    </source>
</evidence>
<comment type="catalytic activity">
    <reaction evidence="7">
        <text>L-threonyl-[protein] + ATP = O-phospho-L-threonyl-[protein] + ADP + H(+)</text>
        <dbReference type="Rhea" id="RHEA:46608"/>
        <dbReference type="Rhea" id="RHEA-COMP:11060"/>
        <dbReference type="Rhea" id="RHEA-COMP:11605"/>
        <dbReference type="ChEBI" id="CHEBI:15378"/>
        <dbReference type="ChEBI" id="CHEBI:30013"/>
        <dbReference type="ChEBI" id="CHEBI:30616"/>
        <dbReference type="ChEBI" id="CHEBI:61977"/>
        <dbReference type="ChEBI" id="CHEBI:456216"/>
        <dbReference type="EC" id="2.7.11.1"/>
    </reaction>
</comment>
<keyword evidence="3" id="KW-0808">Transferase</keyword>
<dbReference type="GO" id="GO:0045717">
    <property type="term" value="P:negative regulation of fatty acid biosynthetic process"/>
    <property type="evidence" value="ECO:0007669"/>
    <property type="project" value="UniProtKB-ARBA"/>
</dbReference>
<dbReference type="InterPro" id="IPR005543">
    <property type="entry name" value="PASTA_dom"/>
</dbReference>
<dbReference type="SMART" id="SM00740">
    <property type="entry name" value="PASTA"/>
    <property type="match status" value="4"/>
</dbReference>
<gene>
    <name evidence="13" type="ORF">HMPREF9238_00118</name>
</gene>
<dbReference type="InterPro" id="IPR011009">
    <property type="entry name" value="Kinase-like_dom_sf"/>
</dbReference>
<feature type="domain" description="PASTA" evidence="12">
    <location>
        <begin position="469"/>
        <end position="536"/>
    </location>
</feature>
<dbReference type="EMBL" id="AGWN01000001">
    <property type="protein sequence ID" value="EPD30380.1"/>
    <property type="molecule type" value="Genomic_DNA"/>
</dbReference>
<keyword evidence="10" id="KW-0472">Membrane</keyword>
<dbReference type="SUPFAM" id="SSF56112">
    <property type="entry name" value="Protein kinase-like (PK-like)"/>
    <property type="match status" value="1"/>
</dbReference>
<dbReference type="RefSeq" id="WP_016443492.1">
    <property type="nucleotide sequence ID" value="NZ_KE150266.1"/>
</dbReference>
<dbReference type="PANTHER" id="PTHR43289">
    <property type="entry name" value="MITOGEN-ACTIVATED PROTEIN KINASE KINASE KINASE 20-RELATED"/>
    <property type="match status" value="1"/>
</dbReference>
<feature type="domain" description="PASTA" evidence="12">
    <location>
        <begin position="605"/>
        <end position="671"/>
    </location>
</feature>
<comment type="catalytic activity">
    <reaction evidence="8">
        <text>L-seryl-[protein] + ATP = O-phospho-L-seryl-[protein] + ADP + H(+)</text>
        <dbReference type="Rhea" id="RHEA:17989"/>
        <dbReference type="Rhea" id="RHEA-COMP:9863"/>
        <dbReference type="Rhea" id="RHEA-COMP:11604"/>
        <dbReference type="ChEBI" id="CHEBI:15378"/>
        <dbReference type="ChEBI" id="CHEBI:29999"/>
        <dbReference type="ChEBI" id="CHEBI:30616"/>
        <dbReference type="ChEBI" id="CHEBI:83421"/>
        <dbReference type="ChEBI" id="CHEBI:456216"/>
        <dbReference type="EC" id="2.7.11.1"/>
    </reaction>
</comment>
<name>A0A9W5VW07_9ACTO</name>
<evidence type="ECO:0000256" key="8">
    <source>
        <dbReference type="ARBA" id="ARBA00048679"/>
    </source>
</evidence>
<reference evidence="13 14" key="1">
    <citation type="submission" date="2013-05" db="EMBL/GenBank/DDBJ databases">
        <title>The Genome Sequence of Actinomyces europaeus ACS-120-V-COL10B.</title>
        <authorList>
            <consortium name="The Broad Institute Genomics Platform"/>
            <person name="Earl A."/>
            <person name="Ward D."/>
            <person name="Feldgarden M."/>
            <person name="Gevers D."/>
            <person name="Saerens B."/>
            <person name="Vaneechoutte M."/>
            <person name="Walker B."/>
            <person name="Young S."/>
            <person name="Zeng Q."/>
            <person name="Gargeya S."/>
            <person name="Fitzgerald M."/>
            <person name="Haas B."/>
            <person name="Abouelleil A."/>
            <person name="Allen A.W."/>
            <person name="Alvarado L."/>
            <person name="Arachchi H.M."/>
            <person name="Berlin A.M."/>
            <person name="Chapman S.B."/>
            <person name="Gainer-Dewar J."/>
            <person name="Goldberg J."/>
            <person name="Griggs A."/>
            <person name="Gujja S."/>
            <person name="Hansen M."/>
            <person name="Howarth C."/>
            <person name="Imamovic A."/>
            <person name="Ireland A."/>
            <person name="Larimer J."/>
            <person name="McCowan C."/>
            <person name="Murphy C."/>
            <person name="Pearson M."/>
            <person name="Poon T.W."/>
            <person name="Priest M."/>
            <person name="Roberts A."/>
            <person name="Saif S."/>
            <person name="Shea T."/>
            <person name="Sisk P."/>
            <person name="Sykes S."/>
            <person name="Wortman J."/>
            <person name="Nusbaum C."/>
            <person name="Birren B."/>
        </authorList>
    </citation>
    <scope>NUCLEOTIDE SEQUENCE [LARGE SCALE GENOMIC DNA]</scope>
    <source>
        <strain evidence="13 14">ACS-120-V-Col10b</strain>
    </source>
</reference>
<proteinExistence type="predicted"/>
<keyword evidence="4" id="KW-0547">Nucleotide-binding</keyword>
<evidence type="ECO:0000256" key="9">
    <source>
        <dbReference type="SAM" id="MobiDB-lite"/>
    </source>
</evidence>
<dbReference type="GO" id="GO:0004674">
    <property type="term" value="F:protein serine/threonine kinase activity"/>
    <property type="evidence" value="ECO:0007669"/>
    <property type="project" value="UniProtKB-KW"/>
</dbReference>
<evidence type="ECO:0000256" key="3">
    <source>
        <dbReference type="ARBA" id="ARBA00022679"/>
    </source>
</evidence>
<dbReference type="Gene3D" id="3.30.10.20">
    <property type="match status" value="4"/>
</dbReference>
<dbReference type="InterPro" id="IPR008271">
    <property type="entry name" value="Ser/Thr_kinase_AS"/>
</dbReference>
<keyword evidence="5" id="KW-0418">Kinase</keyword>